<proteinExistence type="predicted"/>
<dbReference type="Proteomes" id="UP000003157">
    <property type="component" value="Unassembled WGS sequence"/>
</dbReference>
<dbReference type="GeneID" id="78230988"/>
<dbReference type="RefSeq" id="WP_008788472.1">
    <property type="nucleotide sequence ID" value="NZ_AKCB01000002.1"/>
</dbReference>
<dbReference type="STRING" id="100884.GCA_000269565_03200"/>
<protein>
    <recommendedName>
        <fullName evidence="3">Secreted protein</fullName>
    </recommendedName>
</protein>
<dbReference type="eggNOG" id="ENOG5031S84">
    <property type="taxonomic scope" value="Bacteria"/>
</dbReference>
<gene>
    <name evidence="1" type="ORF">HMPREF9488_01356</name>
</gene>
<dbReference type="HOGENOM" id="CLU_122416_1_0_9"/>
<evidence type="ECO:0000313" key="1">
    <source>
        <dbReference type="EMBL" id="EFW05408.1"/>
    </source>
</evidence>
<dbReference type="AlphaFoldDB" id="E7G9B8"/>
<evidence type="ECO:0000313" key="2">
    <source>
        <dbReference type="Proteomes" id="UP000003157"/>
    </source>
</evidence>
<keyword evidence="2" id="KW-1185">Reference proteome</keyword>
<comment type="caution">
    <text evidence="1">The sequence shown here is derived from an EMBL/GenBank/DDBJ whole genome shotgun (WGS) entry which is preliminary data.</text>
</comment>
<sequence>MNFQTAYDFTLPKGYVDEAGIVHRQGTMRLATAGDEIHAMQHPKVRQNPDYASFVVISSVITQLEGCDRVTPEMLEKMYLSDINFLQNMYQTINESEIPTIHVVCPHCGKEFTDTLNFTNQK</sequence>
<organism evidence="1 2">
    <name type="scientific">Coprobacillus cateniformis</name>
    <dbReference type="NCBI Taxonomy" id="100884"/>
    <lineage>
        <taxon>Bacteria</taxon>
        <taxon>Bacillati</taxon>
        <taxon>Bacillota</taxon>
        <taxon>Erysipelotrichia</taxon>
        <taxon>Erysipelotrichales</taxon>
        <taxon>Coprobacillaceae</taxon>
        <taxon>Coprobacillus</taxon>
    </lineage>
</organism>
<reference evidence="1 2" key="1">
    <citation type="submission" date="2010-12" db="EMBL/GenBank/DDBJ databases">
        <title>The Genome Sequence of Coprobacillus sp. strain 29_1.</title>
        <authorList>
            <consortium name="The Broad Institute Genome Sequencing Platform"/>
            <person name="Earl A."/>
            <person name="Ward D."/>
            <person name="Feldgarden M."/>
            <person name="Gevers D."/>
            <person name="Daigneault M."/>
            <person name="Sibley C.D."/>
            <person name="White A."/>
            <person name="Strauss J."/>
            <person name="Allen-Vercoe E."/>
            <person name="Young S.K."/>
            <person name="Zeng Q."/>
            <person name="Gargeya S."/>
            <person name="Fitzgerald M."/>
            <person name="Haas B."/>
            <person name="Abouelleil A."/>
            <person name="Alvarado L."/>
            <person name="Arachchi H.M."/>
            <person name="Berlin A."/>
            <person name="Brown A."/>
            <person name="Chapman S.B."/>
            <person name="Chen Z."/>
            <person name="Dunbar C."/>
            <person name="Freedman E."/>
            <person name="Gearin G."/>
            <person name="Gellesch M."/>
            <person name="Goldberg J."/>
            <person name="Griggs A."/>
            <person name="Gujja S."/>
            <person name="Heilman E."/>
            <person name="Heiman D."/>
            <person name="Howarth C."/>
            <person name="Larson L."/>
            <person name="Lui A."/>
            <person name="MacDonald P.J.P."/>
            <person name="Mehta T."/>
            <person name="Montmayeur A."/>
            <person name="Murphy C."/>
            <person name="Neiman D."/>
            <person name="Pearson M."/>
            <person name="Priest M."/>
            <person name="Roberts A."/>
            <person name="Saif S."/>
            <person name="Shea T."/>
            <person name="Shenoy N."/>
            <person name="Sisk P."/>
            <person name="Stolte C."/>
            <person name="Sykes S."/>
            <person name="White J."/>
            <person name="Yandava C."/>
            <person name="Nusbaum C."/>
            <person name="Birren B."/>
        </authorList>
    </citation>
    <scope>NUCLEOTIDE SEQUENCE [LARGE SCALE GENOMIC DNA]</scope>
    <source>
        <strain evidence="1 2">29_1</strain>
    </source>
</reference>
<name>E7G9B8_9FIRM</name>
<evidence type="ECO:0008006" key="3">
    <source>
        <dbReference type="Google" id="ProtNLM"/>
    </source>
</evidence>
<accession>E7G9B8</accession>
<dbReference type="OrthoDB" id="9802230at2"/>
<dbReference type="EMBL" id="ADKX01000024">
    <property type="protein sequence ID" value="EFW05408.1"/>
    <property type="molecule type" value="Genomic_DNA"/>
</dbReference>